<evidence type="ECO:0000313" key="9">
    <source>
        <dbReference type="Proteomes" id="UP000076625"/>
    </source>
</evidence>
<dbReference type="PANTHER" id="PTHR32089:SF112">
    <property type="entry name" value="LYSOZYME-LIKE PROTEIN-RELATED"/>
    <property type="match status" value="1"/>
</dbReference>
<feature type="transmembrane region" description="Helical" evidence="5">
    <location>
        <begin position="341"/>
        <end position="364"/>
    </location>
</feature>
<comment type="similarity">
    <text evidence="3">Belongs to the methyl-accepting chemotaxis (MCP) protein family.</text>
</comment>
<dbReference type="PROSITE" id="PS50885">
    <property type="entry name" value="HAMP"/>
    <property type="match status" value="1"/>
</dbReference>
<sequence>MAGNRKWGRLSTRITVVAAGAVFVGFAAMIGLIVKMSYEAAREAGYQKARTLAEGYGQQAAAEINRAMELPRHLAQALVGLKAAGSADRRLADALTLELLDKAPQVVGLWTLWEPNAFDGRDDAHRLDWPKHDPTGRYNIYATRNAAGRASADVMMSQDRVAQFEKYRANPEAYVPDYEKPGWGDFYHVPKQRNRDTITEPYWYEVQNGKLLESSLAVVIRDAAGRFAGVAAADLSLADLQKRFGAIRPYQTGHVAMVSAGGLYVVNPDAGLLGKPVAADDALAAHLDAVRAGKPFVFEHGGFTHFFTPIAIGDTGQFWSFGVSVPDAAIVASAVEVRNGAIAIGAVALIAILAALFAVVRVLTRPLNRLADTMEGLASGQGDLTARIEVAHRDEIGRTADAFNRFIASLHAMFVDVREQSVAVSRAAAQLAASADEVRAASARQSDAASATAAGVEEVTVSVQHIADTAGEAEAMARDTGALSDDSVRVVERVAGDIGRVNDTMKGLAERMNGLGQRSQEVTGIVQVIRDIAEQTNLLALNAAIEAARAGESGRGFAVVADEVRSLAARTAEATVKISGIVTAIGDETREAVREVQRTSGLMNDSVAVAGEANESMRHVRERTGELVTRMVDIAAATREQSSASAEIAQHVERISGMAQANGETVGEVAAAVAELTALSARLESLVGNFRL</sequence>
<proteinExistence type="inferred from homology"/>
<evidence type="ECO:0000259" key="7">
    <source>
        <dbReference type="PROSITE" id="PS50885"/>
    </source>
</evidence>
<dbReference type="Gene3D" id="1.10.287.950">
    <property type="entry name" value="Methyl-accepting chemotaxis protein"/>
    <property type="match status" value="1"/>
</dbReference>
<dbReference type="STRING" id="1452487.AVW16_11710"/>
<evidence type="ECO:0000256" key="4">
    <source>
        <dbReference type="PROSITE-ProRule" id="PRU00284"/>
    </source>
</evidence>
<dbReference type="Pfam" id="PF00015">
    <property type="entry name" value="MCPsignal"/>
    <property type="match status" value="1"/>
</dbReference>
<dbReference type="GO" id="GO:0007165">
    <property type="term" value="P:signal transduction"/>
    <property type="evidence" value="ECO:0007669"/>
    <property type="project" value="UniProtKB-KW"/>
</dbReference>
<evidence type="ECO:0000256" key="3">
    <source>
        <dbReference type="ARBA" id="ARBA00029447"/>
    </source>
</evidence>
<comment type="subcellular location">
    <subcellularLocation>
        <location evidence="1">Membrane</location>
    </subcellularLocation>
</comment>
<dbReference type="InterPro" id="IPR003660">
    <property type="entry name" value="HAMP_dom"/>
</dbReference>
<dbReference type="AlphaFoldDB" id="A0A165F8Q8"/>
<dbReference type="Proteomes" id="UP000076625">
    <property type="component" value="Unassembled WGS sequence"/>
</dbReference>
<dbReference type="SMART" id="SM00283">
    <property type="entry name" value="MA"/>
    <property type="match status" value="1"/>
</dbReference>
<feature type="transmembrane region" description="Helical" evidence="5">
    <location>
        <begin position="12"/>
        <end position="34"/>
    </location>
</feature>
<dbReference type="PROSITE" id="PS50111">
    <property type="entry name" value="CHEMOTAXIS_TRANSDUC_2"/>
    <property type="match status" value="1"/>
</dbReference>
<dbReference type="RefSeq" id="WP_066612292.1">
    <property type="nucleotide sequence ID" value="NZ_LQQU01000022.1"/>
</dbReference>
<dbReference type="EMBL" id="LQQU01000022">
    <property type="protein sequence ID" value="KZE32475.1"/>
    <property type="molecule type" value="Genomic_DNA"/>
</dbReference>
<gene>
    <name evidence="8" type="ORF">AVW16_11710</name>
</gene>
<dbReference type="SUPFAM" id="SSF58104">
    <property type="entry name" value="Methyl-accepting chemotaxis protein (MCP) signaling domain"/>
    <property type="match status" value="1"/>
</dbReference>
<evidence type="ECO:0000313" key="8">
    <source>
        <dbReference type="EMBL" id="KZE32475.1"/>
    </source>
</evidence>
<reference evidence="9" key="1">
    <citation type="submission" date="2016-01" db="EMBL/GenBank/DDBJ databases">
        <title>Draft genome of Chromobacterium sp. F49.</title>
        <authorList>
            <person name="Hong K.W."/>
        </authorList>
    </citation>
    <scope>NUCLEOTIDE SEQUENCE [LARGE SCALE GENOMIC DNA]</scope>
    <source>
        <strain evidence="9">CN10</strain>
    </source>
</reference>
<keyword evidence="5" id="KW-0472">Membrane</keyword>
<evidence type="ECO:0000256" key="5">
    <source>
        <dbReference type="SAM" id="Phobius"/>
    </source>
</evidence>
<evidence type="ECO:0000259" key="6">
    <source>
        <dbReference type="PROSITE" id="PS50111"/>
    </source>
</evidence>
<dbReference type="Gene3D" id="3.30.450.20">
    <property type="entry name" value="PAS domain"/>
    <property type="match status" value="2"/>
</dbReference>
<dbReference type="SMART" id="SM00304">
    <property type="entry name" value="HAMP"/>
    <property type="match status" value="1"/>
</dbReference>
<keyword evidence="5" id="KW-1133">Transmembrane helix</keyword>
<dbReference type="GO" id="GO:0006935">
    <property type="term" value="P:chemotaxis"/>
    <property type="evidence" value="ECO:0007669"/>
    <property type="project" value="UniProtKB-ARBA"/>
</dbReference>
<name>A0A165F8Q8_9NEIS</name>
<dbReference type="FunFam" id="1.10.287.950:FF:000001">
    <property type="entry name" value="Methyl-accepting chemotaxis sensory transducer"/>
    <property type="match status" value="1"/>
</dbReference>
<comment type="caution">
    <text evidence="8">The sequence shown here is derived from an EMBL/GenBank/DDBJ whole genome shotgun (WGS) entry which is preliminary data.</text>
</comment>
<feature type="domain" description="HAMP" evidence="7">
    <location>
        <begin position="361"/>
        <end position="415"/>
    </location>
</feature>
<evidence type="ECO:0000256" key="1">
    <source>
        <dbReference type="ARBA" id="ARBA00004370"/>
    </source>
</evidence>
<keyword evidence="5" id="KW-0812">Transmembrane</keyword>
<feature type="domain" description="Methyl-accepting transducer" evidence="6">
    <location>
        <begin position="420"/>
        <end position="656"/>
    </location>
</feature>
<keyword evidence="9" id="KW-1185">Reference proteome</keyword>
<dbReference type="CDD" id="cd12913">
    <property type="entry name" value="PDC1_MCP_like"/>
    <property type="match status" value="1"/>
</dbReference>
<dbReference type="PANTHER" id="PTHR32089">
    <property type="entry name" value="METHYL-ACCEPTING CHEMOTAXIS PROTEIN MCPB"/>
    <property type="match status" value="1"/>
</dbReference>
<dbReference type="InterPro" id="IPR004089">
    <property type="entry name" value="MCPsignal_dom"/>
</dbReference>
<evidence type="ECO:0000256" key="2">
    <source>
        <dbReference type="ARBA" id="ARBA00023224"/>
    </source>
</evidence>
<dbReference type="OrthoDB" id="8576332at2"/>
<dbReference type="CDD" id="cd11386">
    <property type="entry name" value="MCP_signal"/>
    <property type="match status" value="1"/>
</dbReference>
<organism evidence="8 9">
    <name type="scientific">Crenobacter luteus</name>
    <dbReference type="NCBI Taxonomy" id="1452487"/>
    <lineage>
        <taxon>Bacteria</taxon>
        <taxon>Pseudomonadati</taxon>
        <taxon>Pseudomonadota</taxon>
        <taxon>Betaproteobacteria</taxon>
        <taxon>Neisseriales</taxon>
        <taxon>Neisseriaceae</taxon>
        <taxon>Crenobacter</taxon>
    </lineage>
</organism>
<dbReference type="CDD" id="cd06225">
    <property type="entry name" value="HAMP"/>
    <property type="match status" value="1"/>
</dbReference>
<dbReference type="Pfam" id="PF00672">
    <property type="entry name" value="HAMP"/>
    <property type="match status" value="1"/>
</dbReference>
<accession>A0A165F8Q8</accession>
<dbReference type="GO" id="GO:0016020">
    <property type="term" value="C:membrane"/>
    <property type="evidence" value="ECO:0007669"/>
    <property type="project" value="UniProtKB-SubCell"/>
</dbReference>
<keyword evidence="2 4" id="KW-0807">Transducer</keyword>
<protein>
    <submittedName>
        <fullName evidence="8">Chemotaxis protein</fullName>
    </submittedName>
</protein>